<reference evidence="2 3" key="1">
    <citation type="journal article" date="2016" name="Front. Microbiol.">
        <title>Genome and transcriptome sequences reveal the specific parasitism of the nematophagous Purpureocillium lilacinum 36-1.</title>
        <authorList>
            <person name="Xie J."/>
            <person name="Li S."/>
            <person name="Mo C."/>
            <person name="Xiao X."/>
            <person name="Peng D."/>
            <person name="Wang G."/>
            <person name="Xiao Y."/>
        </authorList>
    </citation>
    <scope>NUCLEOTIDE SEQUENCE [LARGE SCALE GENOMIC DNA]</scope>
    <source>
        <strain evidence="2 3">36-1</strain>
    </source>
</reference>
<feature type="region of interest" description="Disordered" evidence="1">
    <location>
        <begin position="1"/>
        <end position="29"/>
    </location>
</feature>
<dbReference type="EMBL" id="LCWV01000001">
    <property type="protein sequence ID" value="PWI76465.1"/>
    <property type="molecule type" value="Genomic_DNA"/>
</dbReference>
<name>A0A2U3EPP7_PURLI</name>
<gene>
    <name evidence="2" type="ORF">PCL_03659</name>
</gene>
<proteinExistence type="predicted"/>
<organism evidence="2 3">
    <name type="scientific">Purpureocillium lilacinum</name>
    <name type="common">Paecilomyces lilacinus</name>
    <dbReference type="NCBI Taxonomy" id="33203"/>
    <lineage>
        <taxon>Eukaryota</taxon>
        <taxon>Fungi</taxon>
        <taxon>Dikarya</taxon>
        <taxon>Ascomycota</taxon>
        <taxon>Pezizomycotina</taxon>
        <taxon>Sordariomycetes</taxon>
        <taxon>Hypocreomycetidae</taxon>
        <taxon>Hypocreales</taxon>
        <taxon>Ophiocordycipitaceae</taxon>
        <taxon>Purpureocillium</taxon>
    </lineage>
</organism>
<comment type="caution">
    <text evidence="2">The sequence shown here is derived from an EMBL/GenBank/DDBJ whole genome shotgun (WGS) entry which is preliminary data.</text>
</comment>
<sequence length="135" mass="14692">MSPPTHAEKKSVADFSQARFSKPPSPGIPHIIVLVASPSPTLRRTFCMRPTDPGRRLNFATPPRAGETREVLGGSQRHAPPTQPHTSPAQATGIFRRRETQDDAAMPSWILTAVVFVCPEATAGRGWTCLMCCDD</sequence>
<accession>A0A2U3EPP7</accession>
<feature type="compositionally biased region" description="Basic and acidic residues" evidence="1">
    <location>
        <begin position="1"/>
        <end position="12"/>
    </location>
</feature>
<evidence type="ECO:0000256" key="1">
    <source>
        <dbReference type="SAM" id="MobiDB-lite"/>
    </source>
</evidence>
<feature type="region of interest" description="Disordered" evidence="1">
    <location>
        <begin position="48"/>
        <end position="91"/>
    </location>
</feature>
<evidence type="ECO:0000313" key="3">
    <source>
        <dbReference type="Proteomes" id="UP000245956"/>
    </source>
</evidence>
<dbReference type="Proteomes" id="UP000245956">
    <property type="component" value="Unassembled WGS sequence"/>
</dbReference>
<evidence type="ECO:0000313" key="2">
    <source>
        <dbReference type="EMBL" id="PWI76465.1"/>
    </source>
</evidence>
<dbReference type="AlphaFoldDB" id="A0A2U3EPP7"/>
<protein>
    <submittedName>
        <fullName evidence="2">Uncharacterized protein</fullName>
    </submittedName>
</protein>